<feature type="non-terminal residue" evidence="2">
    <location>
        <position position="1"/>
    </location>
</feature>
<name>A0A0D7B2H5_9AGAR</name>
<proteinExistence type="predicted"/>
<dbReference type="Proteomes" id="UP000054007">
    <property type="component" value="Unassembled WGS sequence"/>
</dbReference>
<protein>
    <recommendedName>
        <fullName evidence="1">F-box domain-containing protein</fullName>
    </recommendedName>
</protein>
<keyword evidence="3" id="KW-1185">Reference proteome</keyword>
<dbReference type="OrthoDB" id="3365698at2759"/>
<feature type="domain" description="F-box" evidence="1">
    <location>
        <begin position="62"/>
        <end position="125"/>
    </location>
</feature>
<evidence type="ECO:0000313" key="2">
    <source>
        <dbReference type="EMBL" id="KIY63716.1"/>
    </source>
</evidence>
<evidence type="ECO:0000313" key="3">
    <source>
        <dbReference type="Proteomes" id="UP000054007"/>
    </source>
</evidence>
<dbReference type="EMBL" id="KN880677">
    <property type="protein sequence ID" value="KIY63716.1"/>
    <property type="molecule type" value="Genomic_DNA"/>
</dbReference>
<evidence type="ECO:0000259" key="1">
    <source>
        <dbReference type="Pfam" id="PF12937"/>
    </source>
</evidence>
<accession>A0A0D7B2H5</accession>
<gene>
    <name evidence="2" type="ORF">CYLTODRAFT_317035</name>
</gene>
<organism evidence="2 3">
    <name type="scientific">Cylindrobasidium torrendii FP15055 ss-10</name>
    <dbReference type="NCBI Taxonomy" id="1314674"/>
    <lineage>
        <taxon>Eukaryota</taxon>
        <taxon>Fungi</taxon>
        <taxon>Dikarya</taxon>
        <taxon>Basidiomycota</taxon>
        <taxon>Agaricomycotina</taxon>
        <taxon>Agaricomycetes</taxon>
        <taxon>Agaricomycetidae</taxon>
        <taxon>Agaricales</taxon>
        <taxon>Marasmiineae</taxon>
        <taxon>Physalacriaceae</taxon>
        <taxon>Cylindrobasidium</taxon>
    </lineage>
</organism>
<dbReference type="AlphaFoldDB" id="A0A0D7B2H5"/>
<dbReference type="Pfam" id="PF12937">
    <property type="entry name" value="F-box-like"/>
    <property type="match status" value="1"/>
</dbReference>
<sequence length="127" mass="14534">IRSSVSSLDASLRNVESVLVELEKSQALIQTRIDSCKEVAERLQMSIKKHRRLLHPIRRLSTEILVQIFAFVVEERLWKPAQDAIHPIHHHVDHGITPLANIALTCRQWSAIVLNTPHLWSNVSIDL</sequence>
<dbReference type="InterPro" id="IPR001810">
    <property type="entry name" value="F-box_dom"/>
</dbReference>
<reference evidence="2 3" key="1">
    <citation type="journal article" date="2015" name="Fungal Genet. Biol.">
        <title>Evolution of novel wood decay mechanisms in Agaricales revealed by the genome sequences of Fistulina hepatica and Cylindrobasidium torrendii.</title>
        <authorList>
            <person name="Floudas D."/>
            <person name="Held B.W."/>
            <person name="Riley R."/>
            <person name="Nagy L.G."/>
            <person name="Koehler G."/>
            <person name="Ransdell A.S."/>
            <person name="Younus H."/>
            <person name="Chow J."/>
            <person name="Chiniquy J."/>
            <person name="Lipzen A."/>
            <person name="Tritt A."/>
            <person name="Sun H."/>
            <person name="Haridas S."/>
            <person name="LaButti K."/>
            <person name="Ohm R.A."/>
            <person name="Kues U."/>
            <person name="Blanchette R.A."/>
            <person name="Grigoriev I.V."/>
            <person name="Minto R.E."/>
            <person name="Hibbett D.S."/>
        </authorList>
    </citation>
    <scope>NUCLEOTIDE SEQUENCE [LARGE SCALE GENOMIC DNA]</scope>
    <source>
        <strain evidence="2 3">FP15055 ss-10</strain>
    </source>
</reference>
<dbReference type="Gene3D" id="1.20.1280.50">
    <property type="match status" value="1"/>
</dbReference>
<feature type="non-terminal residue" evidence="2">
    <location>
        <position position="127"/>
    </location>
</feature>